<evidence type="ECO:0000256" key="4">
    <source>
        <dbReference type="ARBA" id="ARBA00021935"/>
    </source>
</evidence>
<feature type="repeat" description="Solcar" evidence="14">
    <location>
        <begin position="481"/>
        <end position="570"/>
    </location>
</feature>
<dbReference type="SUPFAM" id="SSF47473">
    <property type="entry name" value="EF-hand"/>
    <property type="match status" value="1"/>
</dbReference>
<evidence type="ECO:0000256" key="5">
    <source>
        <dbReference type="ARBA" id="ARBA00022448"/>
    </source>
</evidence>
<dbReference type="AlphaFoldDB" id="A0AAD9SHP8"/>
<evidence type="ECO:0000256" key="7">
    <source>
        <dbReference type="ARBA" id="ARBA00022723"/>
    </source>
</evidence>
<feature type="repeat" description="Solcar" evidence="14">
    <location>
        <begin position="588"/>
        <end position="677"/>
    </location>
</feature>
<dbReference type="CDD" id="cd00051">
    <property type="entry name" value="EFh"/>
    <property type="match status" value="1"/>
</dbReference>
<dbReference type="InterPro" id="IPR018247">
    <property type="entry name" value="EF_Hand_1_Ca_BS"/>
</dbReference>
<comment type="similarity">
    <text evidence="3">Belongs to the mitochondrial carrier (TC 2.A.29) family.</text>
</comment>
<evidence type="ECO:0000256" key="6">
    <source>
        <dbReference type="ARBA" id="ARBA00022692"/>
    </source>
</evidence>
<keyword evidence="7" id="KW-0479">Metal-binding</keyword>
<feature type="compositionally biased region" description="Low complexity" evidence="15">
    <location>
        <begin position="227"/>
        <end position="251"/>
    </location>
</feature>
<dbReference type="PROSITE" id="PS50222">
    <property type="entry name" value="EF_HAND_2"/>
    <property type="match status" value="2"/>
</dbReference>
<dbReference type="GO" id="GO:0005509">
    <property type="term" value="F:calcium ion binding"/>
    <property type="evidence" value="ECO:0007669"/>
    <property type="project" value="InterPro"/>
</dbReference>
<keyword evidence="13 14" id="KW-0472">Membrane</keyword>
<keyword evidence="5" id="KW-0813">Transport</keyword>
<evidence type="ECO:0000256" key="11">
    <source>
        <dbReference type="ARBA" id="ARBA00022989"/>
    </source>
</evidence>
<keyword evidence="6 14" id="KW-0812">Transmembrane</keyword>
<feature type="region of interest" description="Disordered" evidence="15">
    <location>
        <begin position="213"/>
        <end position="266"/>
    </location>
</feature>
<evidence type="ECO:0000256" key="14">
    <source>
        <dbReference type="PROSITE-ProRule" id="PRU00282"/>
    </source>
</evidence>
<dbReference type="Pfam" id="PF00153">
    <property type="entry name" value="Mito_carr"/>
    <property type="match status" value="3"/>
</dbReference>
<dbReference type="Pfam" id="PF13499">
    <property type="entry name" value="EF-hand_7"/>
    <property type="match status" value="2"/>
</dbReference>
<evidence type="ECO:0000256" key="3">
    <source>
        <dbReference type="ARBA" id="ARBA00006375"/>
    </source>
</evidence>
<dbReference type="InterPro" id="IPR002067">
    <property type="entry name" value="MCP"/>
</dbReference>
<evidence type="ECO:0000313" key="17">
    <source>
        <dbReference type="EMBL" id="KAK2607001.1"/>
    </source>
</evidence>
<dbReference type="PANTHER" id="PTHR24089">
    <property type="entry name" value="SOLUTE CARRIER FAMILY 25"/>
    <property type="match status" value="1"/>
</dbReference>
<evidence type="ECO:0000256" key="12">
    <source>
        <dbReference type="ARBA" id="ARBA00023128"/>
    </source>
</evidence>
<keyword evidence="11" id="KW-1133">Transmembrane helix</keyword>
<dbReference type="PROSITE" id="PS50920">
    <property type="entry name" value="SOLCAR"/>
    <property type="match status" value="3"/>
</dbReference>
<dbReference type="Gene3D" id="1.10.238.10">
    <property type="entry name" value="EF-hand"/>
    <property type="match status" value="1"/>
</dbReference>
<evidence type="ECO:0000256" key="13">
    <source>
        <dbReference type="ARBA" id="ARBA00023136"/>
    </source>
</evidence>
<keyword evidence="12" id="KW-0496">Mitochondrion</keyword>
<dbReference type="GO" id="GO:0005743">
    <property type="term" value="C:mitochondrial inner membrane"/>
    <property type="evidence" value="ECO:0007669"/>
    <property type="project" value="UniProtKB-SubCell"/>
</dbReference>
<evidence type="ECO:0000256" key="10">
    <source>
        <dbReference type="ARBA" id="ARBA00022837"/>
    </source>
</evidence>
<dbReference type="Gene3D" id="1.50.40.10">
    <property type="entry name" value="Mitochondrial carrier domain"/>
    <property type="match status" value="1"/>
</dbReference>
<feature type="domain" description="EF-hand" evidence="16">
    <location>
        <begin position="89"/>
        <end position="124"/>
    </location>
</feature>
<dbReference type="EMBL" id="JAUJFL010000003">
    <property type="protein sequence ID" value="KAK2607001.1"/>
    <property type="molecule type" value="Genomic_DNA"/>
</dbReference>
<comment type="subcellular location">
    <subcellularLocation>
        <location evidence="2">Mitochondrion inner membrane</location>
        <topology evidence="2">Multi-pass membrane protein</topology>
    </subcellularLocation>
</comment>
<dbReference type="SUPFAM" id="SSF103506">
    <property type="entry name" value="Mitochondrial carrier"/>
    <property type="match status" value="1"/>
</dbReference>
<accession>A0AAD9SHP8</accession>
<feature type="repeat" description="Solcar" evidence="14">
    <location>
        <begin position="363"/>
        <end position="468"/>
    </location>
</feature>
<dbReference type="InterPro" id="IPR011992">
    <property type="entry name" value="EF-hand-dom_pair"/>
</dbReference>
<comment type="caution">
    <text evidence="17">The sequence shown here is derived from an EMBL/GenBank/DDBJ whole genome shotgun (WGS) entry which is preliminary data.</text>
</comment>
<gene>
    <name evidence="17" type="ORF">N8I77_005714</name>
</gene>
<evidence type="ECO:0000259" key="16">
    <source>
        <dbReference type="PROSITE" id="PS50222"/>
    </source>
</evidence>
<feature type="domain" description="EF-hand" evidence="16">
    <location>
        <begin position="125"/>
        <end position="160"/>
    </location>
</feature>
<evidence type="ECO:0000256" key="15">
    <source>
        <dbReference type="SAM" id="MobiDB-lite"/>
    </source>
</evidence>
<evidence type="ECO:0000256" key="9">
    <source>
        <dbReference type="ARBA" id="ARBA00022792"/>
    </source>
</evidence>
<dbReference type="PROSITE" id="PS00018">
    <property type="entry name" value="EF_HAND_1"/>
    <property type="match status" value="2"/>
</dbReference>
<dbReference type="SMART" id="SM00054">
    <property type="entry name" value="EFh"/>
    <property type="match status" value="4"/>
</dbReference>
<dbReference type="PRINTS" id="PR00926">
    <property type="entry name" value="MITOCARRIER"/>
</dbReference>
<dbReference type="InterPro" id="IPR018108">
    <property type="entry name" value="MCP_transmembrane"/>
</dbReference>
<dbReference type="InterPro" id="IPR023395">
    <property type="entry name" value="MCP_dom_sf"/>
</dbReference>
<dbReference type="InterPro" id="IPR002048">
    <property type="entry name" value="EF_hand_dom"/>
</dbReference>
<protein>
    <recommendedName>
        <fullName evidence="4">Mitochondrial thiamine pyrophosphate carrier 1</fullName>
    </recommendedName>
</protein>
<evidence type="ECO:0000256" key="1">
    <source>
        <dbReference type="ARBA" id="ARBA00002238"/>
    </source>
</evidence>
<name>A0AAD9SHP8_PHOAM</name>
<dbReference type="Proteomes" id="UP001265746">
    <property type="component" value="Unassembled WGS sequence"/>
</dbReference>
<evidence type="ECO:0000256" key="2">
    <source>
        <dbReference type="ARBA" id="ARBA00004448"/>
    </source>
</evidence>
<evidence type="ECO:0000313" key="18">
    <source>
        <dbReference type="Proteomes" id="UP001265746"/>
    </source>
</evidence>
<reference evidence="17" key="1">
    <citation type="submission" date="2023-06" db="EMBL/GenBank/DDBJ databases">
        <authorList>
            <person name="Noh H."/>
        </authorList>
    </citation>
    <scope>NUCLEOTIDE SEQUENCE</scope>
    <source>
        <strain evidence="17">DUCC20226</strain>
    </source>
</reference>
<keyword evidence="8" id="KW-0677">Repeat</keyword>
<organism evidence="17 18">
    <name type="scientific">Phomopsis amygdali</name>
    <name type="common">Fusicoccum amygdali</name>
    <dbReference type="NCBI Taxonomy" id="1214568"/>
    <lineage>
        <taxon>Eukaryota</taxon>
        <taxon>Fungi</taxon>
        <taxon>Dikarya</taxon>
        <taxon>Ascomycota</taxon>
        <taxon>Pezizomycotina</taxon>
        <taxon>Sordariomycetes</taxon>
        <taxon>Sordariomycetidae</taxon>
        <taxon>Diaporthales</taxon>
        <taxon>Diaporthaceae</taxon>
        <taxon>Diaporthe</taxon>
    </lineage>
</organism>
<dbReference type="GO" id="GO:0055085">
    <property type="term" value="P:transmembrane transport"/>
    <property type="evidence" value="ECO:0007669"/>
    <property type="project" value="InterPro"/>
</dbReference>
<keyword evidence="18" id="KW-1185">Reference proteome</keyword>
<keyword evidence="10" id="KW-0106">Calcium</keyword>
<keyword evidence="9" id="KW-0999">Mitochondrion inner membrane</keyword>
<dbReference type="FunFam" id="1.50.40.10:FF:000016">
    <property type="entry name" value="Solute carrier family 25 member 23"/>
    <property type="match status" value="1"/>
</dbReference>
<evidence type="ECO:0000256" key="8">
    <source>
        <dbReference type="ARBA" id="ARBA00022737"/>
    </source>
</evidence>
<sequence>MKITEVVKDFEMGMEESQNQRDSRVEDLWRKLDPHGTGELDLKGLQKGLRRIDHPLKNADDLLGEVVRAVDTNRDGKIQYEEFRVFVEAAERQLLRLFKSIDRNHDGKLGQEELRAAFQKAGLAVPKRRLAGFFEEVDMNHDGFISFDEWRDFLLFMPTNPSGSPLEAALSYYSSIVTLNAEGDSMVTEETLEGIGTTGFLLHALFGSIVRLAQPAPPDPSPNLNQPGPTTATSTATDPSSQPTSSSRKPPISSQLKPPLEDDPAATANTNEMAAAYANTPQPAAGSVQGTIQQVTGEAVRSLKVIATSGTSFGGSSRGSSISSDDEHEFLDIHDHHPQLQWREIDDEECEDKLTKSRLTQYLPEPGYFLAGALAGGISRTATAPLDRLKVYLLVNTKTKAGVAADVVKQGQPLAAVRAAGKPIGDAVHALWKAGGFRTFFAGNGLNVIKIMPETAIKFGSYEAAKRTLATLEGHDDPTRINPYSKFAAGGVAGMTAQFCVYPLDTLKFRLQCETVEGGLTGNALLVQTAKKMVAEGGFRSAYRGITMGLVGMFPYSAIDMGTFEFLKKTFTRYKARYYGLHEEDAAPGNVVTGIIGATSGAFGATVVYPLNVLRTRLQTQGTVMHPPTYTGIWDVARKTYSNEGLRGMYKGLTPNLLKVAPALSITWIVYENSKSFLGLH</sequence>
<comment type="function">
    <text evidence="1">Mitochondrial transporter that mediates uptake of thiamine pyrophosphate (ThPP) into mitochondria.</text>
</comment>
<proteinExistence type="inferred from homology"/>